<dbReference type="GO" id="GO:0006012">
    <property type="term" value="P:galactose metabolic process"/>
    <property type="evidence" value="ECO:0007669"/>
    <property type="project" value="InterPro"/>
</dbReference>
<reference evidence="8" key="1">
    <citation type="submission" date="2020-10" db="EMBL/GenBank/DDBJ databases">
        <authorList>
            <person name="Gilroy R."/>
        </authorList>
    </citation>
    <scope>NUCLEOTIDE SEQUENCE</scope>
    <source>
        <strain evidence="8">CHK199-13235</strain>
    </source>
</reference>
<gene>
    <name evidence="8" type="ORF">IAB51_03840</name>
</gene>
<dbReference type="PIRSF" id="PIRSF000530">
    <property type="entry name" value="Galactokinase"/>
    <property type="match status" value="1"/>
</dbReference>
<dbReference type="InterPro" id="IPR014721">
    <property type="entry name" value="Ribsml_uS5_D2-typ_fold_subgr"/>
</dbReference>
<evidence type="ECO:0000256" key="4">
    <source>
        <dbReference type="ARBA" id="ARBA00022777"/>
    </source>
</evidence>
<accession>A0A9D1JYU7</accession>
<dbReference type="SUPFAM" id="SSF54211">
    <property type="entry name" value="Ribosomal protein S5 domain 2-like"/>
    <property type="match status" value="1"/>
</dbReference>
<dbReference type="Gene3D" id="3.30.70.890">
    <property type="entry name" value="GHMP kinase, C-terminal domain"/>
    <property type="match status" value="1"/>
</dbReference>
<dbReference type="GO" id="GO:0005829">
    <property type="term" value="C:cytosol"/>
    <property type="evidence" value="ECO:0007669"/>
    <property type="project" value="TreeGrafter"/>
</dbReference>
<keyword evidence="2" id="KW-0808">Transferase</keyword>
<reference evidence="8" key="2">
    <citation type="journal article" date="2021" name="PeerJ">
        <title>Extensive microbial diversity within the chicken gut microbiome revealed by metagenomics and culture.</title>
        <authorList>
            <person name="Gilroy R."/>
            <person name="Ravi A."/>
            <person name="Getino M."/>
            <person name="Pursley I."/>
            <person name="Horton D.L."/>
            <person name="Alikhan N.F."/>
            <person name="Baker D."/>
            <person name="Gharbi K."/>
            <person name="Hall N."/>
            <person name="Watson M."/>
            <person name="Adriaenssens E.M."/>
            <person name="Foster-Nyarko E."/>
            <person name="Jarju S."/>
            <person name="Secka A."/>
            <person name="Antonio M."/>
            <person name="Oren A."/>
            <person name="Chaudhuri R.R."/>
            <person name="La Ragione R."/>
            <person name="Hildebrand F."/>
            <person name="Pallen M.J."/>
        </authorList>
    </citation>
    <scope>NUCLEOTIDE SEQUENCE</scope>
    <source>
        <strain evidence="8">CHK199-13235</strain>
    </source>
</reference>
<evidence type="ECO:0000256" key="3">
    <source>
        <dbReference type="ARBA" id="ARBA00022741"/>
    </source>
</evidence>
<comment type="caution">
    <text evidence="8">The sequence shown here is derived from an EMBL/GenBank/DDBJ whole genome shotgun (WGS) entry which is preliminary data.</text>
</comment>
<dbReference type="Pfam" id="PF10509">
    <property type="entry name" value="GalKase_gal_bdg"/>
    <property type="match status" value="1"/>
</dbReference>
<evidence type="ECO:0000256" key="2">
    <source>
        <dbReference type="ARBA" id="ARBA00022679"/>
    </source>
</evidence>
<dbReference type="PRINTS" id="PR00959">
    <property type="entry name" value="MEVGALKINASE"/>
</dbReference>
<dbReference type="InterPro" id="IPR006204">
    <property type="entry name" value="GHMP_kinase_N_dom"/>
</dbReference>
<keyword evidence="4" id="KW-0418">Kinase</keyword>
<dbReference type="EMBL" id="DVJP01000029">
    <property type="protein sequence ID" value="HIS75924.1"/>
    <property type="molecule type" value="Genomic_DNA"/>
</dbReference>
<dbReference type="AlphaFoldDB" id="A0A9D1JYU7"/>
<keyword evidence="5" id="KW-0067">ATP-binding</keyword>
<dbReference type="InterPro" id="IPR019539">
    <property type="entry name" value="GalKase_N"/>
</dbReference>
<dbReference type="InterPro" id="IPR036554">
    <property type="entry name" value="GHMP_kinase_C_sf"/>
</dbReference>
<evidence type="ECO:0000259" key="6">
    <source>
        <dbReference type="Pfam" id="PF00288"/>
    </source>
</evidence>
<feature type="domain" description="Galactokinase N-terminal" evidence="7">
    <location>
        <begin position="41"/>
        <end position="90"/>
    </location>
</feature>
<dbReference type="Pfam" id="PF00288">
    <property type="entry name" value="GHMP_kinases_N"/>
    <property type="match status" value="1"/>
</dbReference>
<name>A0A9D1JYU7_9FIRM</name>
<dbReference type="InterPro" id="IPR000705">
    <property type="entry name" value="Galactokinase"/>
</dbReference>
<dbReference type="GO" id="GO:0005524">
    <property type="term" value="F:ATP binding"/>
    <property type="evidence" value="ECO:0007669"/>
    <property type="project" value="UniProtKB-KW"/>
</dbReference>
<evidence type="ECO:0000313" key="8">
    <source>
        <dbReference type="EMBL" id="HIS75924.1"/>
    </source>
</evidence>
<evidence type="ECO:0000313" key="9">
    <source>
        <dbReference type="Proteomes" id="UP000824002"/>
    </source>
</evidence>
<feature type="domain" description="GHMP kinase N-terminal" evidence="6">
    <location>
        <begin position="129"/>
        <end position="213"/>
    </location>
</feature>
<dbReference type="Proteomes" id="UP000824002">
    <property type="component" value="Unassembled WGS sequence"/>
</dbReference>
<evidence type="ECO:0000256" key="1">
    <source>
        <dbReference type="ARBA" id="ARBA00006566"/>
    </source>
</evidence>
<keyword evidence="3" id="KW-0547">Nucleotide-binding</keyword>
<dbReference type="InterPro" id="IPR006206">
    <property type="entry name" value="Mevalonate/galactokinase"/>
</dbReference>
<comment type="similarity">
    <text evidence="1">Belongs to the GHMP kinase family. GalK subfamily.</text>
</comment>
<dbReference type="InterPro" id="IPR006203">
    <property type="entry name" value="GHMP_knse_ATP-bd_CS"/>
</dbReference>
<dbReference type="PANTHER" id="PTHR10457:SF7">
    <property type="entry name" value="GALACTOKINASE-RELATED"/>
    <property type="match status" value="1"/>
</dbReference>
<sequence length="425" mass="46285">MNAAALKQWILDGKLDEKFAVLYGKDQIETQKARYMEAVDAFVELYGDKENLTLFSAPGRTEIAGNHTDHNHGRVVAASVNLDVIAVASKNDSGLIRIKSKGYRMDTVDTGDLEVKPEEDNKAISLIRGTAARFVQKGLKIGGLDAYTTSNVLKGSGLSSSAAFEVLVGTILNHTYNEGAVSPVAIAQYAQYAENVYFGKPSGLMDQMASSVGSVITIDFADTEAPVIEQMDFDLADMGCALCIVDVGGSHADLTHEYAAIPVEMKQVASYFGKEVLRGVTCRELLDNAPAVREKFGDRAFLRAFHFINENERVGKIVDAIRSKDYDAFKRLLIESGNSSFRYLQNVYANPVPQEQGMSIALAIAEQVLEGRGAWRVHGGGFGGTTQNFVPFDKVEEFRREIESVFGEGSCHILSIRSIGGTQVL</sequence>
<dbReference type="SUPFAM" id="SSF55060">
    <property type="entry name" value="GHMP Kinase, C-terminal domain"/>
    <property type="match status" value="1"/>
</dbReference>
<organism evidence="8 9">
    <name type="scientific">Candidatus Merdivicinus excrementipullorum</name>
    <dbReference type="NCBI Taxonomy" id="2840867"/>
    <lineage>
        <taxon>Bacteria</taxon>
        <taxon>Bacillati</taxon>
        <taxon>Bacillota</taxon>
        <taxon>Clostridia</taxon>
        <taxon>Eubacteriales</taxon>
        <taxon>Oscillospiraceae</taxon>
        <taxon>Oscillospiraceae incertae sedis</taxon>
        <taxon>Candidatus Merdivicinus</taxon>
    </lineage>
</organism>
<dbReference type="PROSITE" id="PS00627">
    <property type="entry name" value="GHMP_KINASES_ATP"/>
    <property type="match status" value="1"/>
</dbReference>
<evidence type="ECO:0000256" key="5">
    <source>
        <dbReference type="ARBA" id="ARBA00022840"/>
    </source>
</evidence>
<proteinExistence type="inferred from homology"/>
<dbReference type="InterPro" id="IPR020568">
    <property type="entry name" value="Ribosomal_Su5_D2-typ_SF"/>
</dbReference>
<dbReference type="GO" id="GO:0004335">
    <property type="term" value="F:galactokinase activity"/>
    <property type="evidence" value="ECO:0007669"/>
    <property type="project" value="InterPro"/>
</dbReference>
<dbReference type="PRINTS" id="PR00473">
    <property type="entry name" value="GALCTOKINASE"/>
</dbReference>
<dbReference type="PANTHER" id="PTHR10457">
    <property type="entry name" value="MEVALONATE KINASE/GALACTOKINASE"/>
    <property type="match status" value="1"/>
</dbReference>
<dbReference type="Gene3D" id="3.30.230.10">
    <property type="match status" value="1"/>
</dbReference>
<evidence type="ECO:0000259" key="7">
    <source>
        <dbReference type="Pfam" id="PF10509"/>
    </source>
</evidence>
<protein>
    <submittedName>
        <fullName evidence="8">Galactokinase</fullName>
    </submittedName>
</protein>